<reference evidence="8" key="1">
    <citation type="journal article" date="2020" name="bioRxiv">
        <title>Whole genome comparisons of ergot fungi reveals the divergence and evolution of species within the genus Claviceps are the result of varying mechanisms driving genome evolution and host range expansion.</title>
        <authorList>
            <person name="Wyka S.A."/>
            <person name="Mondo S.J."/>
            <person name="Liu M."/>
            <person name="Dettman J."/>
            <person name="Nalam V."/>
            <person name="Broders K.D."/>
        </authorList>
    </citation>
    <scope>NUCLEOTIDE SEQUENCE</scope>
    <source>
        <strain evidence="8">CCC 602</strain>
    </source>
</reference>
<feature type="transmembrane region" description="Helical" evidence="6">
    <location>
        <begin position="377"/>
        <end position="400"/>
    </location>
</feature>
<feature type="transmembrane region" description="Helical" evidence="6">
    <location>
        <begin position="81"/>
        <end position="104"/>
    </location>
</feature>
<dbReference type="AlphaFoldDB" id="A0A9P7SY12"/>
<feature type="transmembrane region" description="Helical" evidence="6">
    <location>
        <begin position="187"/>
        <end position="212"/>
    </location>
</feature>
<evidence type="ECO:0000313" key="9">
    <source>
        <dbReference type="Proteomes" id="UP000748025"/>
    </source>
</evidence>
<feature type="transmembrane region" description="Helical" evidence="6">
    <location>
        <begin position="509"/>
        <end position="530"/>
    </location>
</feature>
<dbReference type="Gene3D" id="1.20.1250.20">
    <property type="entry name" value="MFS general substrate transporter like domains"/>
    <property type="match status" value="1"/>
</dbReference>
<keyword evidence="9" id="KW-1185">Reference proteome</keyword>
<evidence type="ECO:0000256" key="2">
    <source>
        <dbReference type="ARBA" id="ARBA00010992"/>
    </source>
</evidence>
<comment type="caution">
    <text evidence="8">The sequence shown here is derived from an EMBL/GenBank/DDBJ whole genome shotgun (WGS) entry which is preliminary data.</text>
</comment>
<keyword evidence="3 6" id="KW-0812">Transmembrane</keyword>
<feature type="domain" description="Major facilitator superfamily (MFS) profile" evidence="7">
    <location>
        <begin position="82"/>
        <end position="536"/>
    </location>
</feature>
<dbReference type="InterPro" id="IPR050360">
    <property type="entry name" value="MFS_Sugar_Transporters"/>
</dbReference>
<comment type="similarity">
    <text evidence="2">Belongs to the major facilitator superfamily. Sugar transporter (TC 2.A.1.1) family.</text>
</comment>
<evidence type="ECO:0000256" key="4">
    <source>
        <dbReference type="ARBA" id="ARBA00022989"/>
    </source>
</evidence>
<gene>
    <name evidence="8" type="ORF">E4U43_001693</name>
</gene>
<sequence>MACRIFDKMLQSHKRSTAVSSEMCNEELRDLHGSGERNSNHPLRFSTTAIFGEDEMAKDMINHERTMSVGYMLKHYRRAMFWVAFLAAPIFIEGYATALLSSFFSYGPFIKKFGHQESGQIEYTISISTPWKTGITIASACGQLIGLWMAPVVTYVIGYRLCRNAGLVIASFSTLLLLWSSDAGNPLALFLVSQLFLGIPWGLFQAIILPYISDITPLRLRAPASAVISMFWLAGQFLTAVVLREARQFQNSAWRLATPILVQSTLLIPIMCIPCRPPESPLYLAQEDSDDEAKQTLRYLHRYPTFCPDTALAALKAVDVHEEETSNRPGLLSCFRGVNLRRTEIAVMVSVTQQCVGMPLITYPLQLLQKDGLSSEHALCVTVGLLALFLMSTFCSMLAMRFIGRRTLWLAGLSIEAASLVALGGLALYAEHGPPKNISTITGYLTVMLAMAYHSTTGPVCYAIVAETPATRLKTETNTLARAAYILLSLVNVYLVPQLLQIGPGGWNIGLRAAFVWAGTATGCLVWAWFRLPEMKDRSPAEIDVLFEHNVAARQWGDATF</sequence>
<dbReference type="PROSITE" id="PS50850">
    <property type="entry name" value="MFS"/>
    <property type="match status" value="1"/>
</dbReference>
<protein>
    <recommendedName>
        <fullName evidence="7">Major facilitator superfamily (MFS) profile domain-containing protein</fullName>
    </recommendedName>
</protein>
<feature type="transmembrane region" description="Helical" evidence="6">
    <location>
        <begin position="407"/>
        <end position="429"/>
    </location>
</feature>
<dbReference type="GO" id="GO:0016020">
    <property type="term" value="C:membrane"/>
    <property type="evidence" value="ECO:0007669"/>
    <property type="project" value="UniProtKB-SubCell"/>
</dbReference>
<feature type="transmembrane region" description="Helical" evidence="6">
    <location>
        <begin position="441"/>
        <end position="465"/>
    </location>
</feature>
<dbReference type="InterPro" id="IPR020846">
    <property type="entry name" value="MFS_dom"/>
</dbReference>
<feature type="transmembrane region" description="Helical" evidence="6">
    <location>
        <begin position="485"/>
        <end position="503"/>
    </location>
</feature>
<dbReference type="GO" id="GO:0005351">
    <property type="term" value="F:carbohydrate:proton symporter activity"/>
    <property type="evidence" value="ECO:0007669"/>
    <property type="project" value="TreeGrafter"/>
</dbReference>
<evidence type="ECO:0000256" key="3">
    <source>
        <dbReference type="ARBA" id="ARBA00022692"/>
    </source>
</evidence>
<proteinExistence type="inferred from homology"/>
<dbReference type="Pfam" id="PF00083">
    <property type="entry name" value="Sugar_tr"/>
    <property type="match status" value="1"/>
</dbReference>
<dbReference type="OrthoDB" id="4540492at2759"/>
<name>A0A9P7SY12_9HYPO</name>
<keyword evidence="5 6" id="KW-0472">Membrane</keyword>
<dbReference type="PANTHER" id="PTHR48022">
    <property type="entry name" value="PLASTIDIC GLUCOSE TRANSPORTER 4"/>
    <property type="match status" value="1"/>
</dbReference>
<dbReference type="InterPro" id="IPR036259">
    <property type="entry name" value="MFS_trans_sf"/>
</dbReference>
<dbReference type="InterPro" id="IPR005828">
    <property type="entry name" value="MFS_sugar_transport-like"/>
</dbReference>
<dbReference type="PANTHER" id="PTHR48022:SF5">
    <property type="entry name" value="ALPHA-GLUCOSIDES PERMEASE MPH2-RELATED"/>
    <property type="match status" value="1"/>
</dbReference>
<feature type="transmembrane region" description="Helical" evidence="6">
    <location>
        <begin position="345"/>
        <end position="365"/>
    </location>
</feature>
<evidence type="ECO:0000256" key="5">
    <source>
        <dbReference type="ARBA" id="ARBA00023136"/>
    </source>
</evidence>
<organism evidence="8 9">
    <name type="scientific">Claviceps pusilla</name>
    <dbReference type="NCBI Taxonomy" id="123648"/>
    <lineage>
        <taxon>Eukaryota</taxon>
        <taxon>Fungi</taxon>
        <taxon>Dikarya</taxon>
        <taxon>Ascomycota</taxon>
        <taxon>Pezizomycotina</taxon>
        <taxon>Sordariomycetes</taxon>
        <taxon>Hypocreomycetidae</taxon>
        <taxon>Hypocreales</taxon>
        <taxon>Clavicipitaceae</taxon>
        <taxon>Claviceps</taxon>
    </lineage>
</organism>
<evidence type="ECO:0000259" key="7">
    <source>
        <dbReference type="PROSITE" id="PS50850"/>
    </source>
</evidence>
<dbReference type="EMBL" id="SRPW01001568">
    <property type="protein sequence ID" value="KAG6000097.1"/>
    <property type="molecule type" value="Genomic_DNA"/>
</dbReference>
<evidence type="ECO:0000313" key="8">
    <source>
        <dbReference type="EMBL" id="KAG6000097.1"/>
    </source>
</evidence>
<evidence type="ECO:0000256" key="1">
    <source>
        <dbReference type="ARBA" id="ARBA00004141"/>
    </source>
</evidence>
<feature type="transmembrane region" description="Helical" evidence="6">
    <location>
        <begin position="224"/>
        <end position="244"/>
    </location>
</feature>
<dbReference type="SUPFAM" id="SSF103473">
    <property type="entry name" value="MFS general substrate transporter"/>
    <property type="match status" value="1"/>
</dbReference>
<keyword evidence="4 6" id="KW-1133">Transmembrane helix</keyword>
<evidence type="ECO:0000256" key="6">
    <source>
        <dbReference type="SAM" id="Phobius"/>
    </source>
</evidence>
<feature type="transmembrane region" description="Helical" evidence="6">
    <location>
        <begin position="135"/>
        <end position="157"/>
    </location>
</feature>
<comment type="subcellular location">
    <subcellularLocation>
        <location evidence="1">Membrane</location>
        <topology evidence="1">Multi-pass membrane protein</topology>
    </subcellularLocation>
</comment>
<accession>A0A9P7SY12</accession>
<dbReference type="Proteomes" id="UP000748025">
    <property type="component" value="Unassembled WGS sequence"/>
</dbReference>